<protein>
    <submittedName>
        <fullName evidence="3">Uncharacterized protein</fullName>
    </submittedName>
</protein>
<feature type="region of interest" description="Disordered" evidence="1">
    <location>
        <begin position="126"/>
        <end position="147"/>
    </location>
</feature>
<evidence type="ECO:0000256" key="1">
    <source>
        <dbReference type="SAM" id="MobiDB-lite"/>
    </source>
</evidence>
<dbReference type="EMBL" id="KE504178">
    <property type="protein sequence ID" value="EPS97221.1"/>
    <property type="molecule type" value="Genomic_DNA"/>
</dbReference>
<feature type="chain" id="PRO_5004549934" evidence="2">
    <location>
        <begin position="20"/>
        <end position="365"/>
    </location>
</feature>
<evidence type="ECO:0000313" key="4">
    <source>
        <dbReference type="Proteomes" id="UP000015241"/>
    </source>
</evidence>
<evidence type="ECO:0000313" key="3">
    <source>
        <dbReference type="EMBL" id="EPS97221.1"/>
    </source>
</evidence>
<reference evidence="3 4" key="1">
    <citation type="journal article" date="2012" name="Science">
        <title>The Paleozoic origin of enzymatic lignin decomposition reconstructed from 31 fungal genomes.</title>
        <authorList>
            <person name="Floudas D."/>
            <person name="Binder M."/>
            <person name="Riley R."/>
            <person name="Barry K."/>
            <person name="Blanchette R.A."/>
            <person name="Henrissat B."/>
            <person name="Martinez A.T."/>
            <person name="Otillar R."/>
            <person name="Spatafora J.W."/>
            <person name="Yadav J.S."/>
            <person name="Aerts A."/>
            <person name="Benoit I."/>
            <person name="Boyd A."/>
            <person name="Carlson A."/>
            <person name="Copeland A."/>
            <person name="Coutinho P.M."/>
            <person name="de Vries R.P."/>
            <person name="Ferreira P."/>
            <person name="Findley K."/>
            <person name="Foster B."/>
            <person name="Gaskell J."/>
            <person name="Glotzer D."/>
            <person name="Gorecki P."/>
            <person name="Heitman J."/>
            <person name="Hesse C."/>
            <person name="Hori C."/>
            <person name="Igarashi K."/>
            <person name="Jurgens J.A."/>
            <person name="Kallen N."/>
            <person name="Kersten P."/>
            <person name="Kohler A."/>
            <person name="Kuees U."/>
            <person name="Kumar T.K.A."/>
            <person name="Kuo A."/>
            <person name="LaButti K."/>
            <person name="Larrondo L.F."/>
            <person name="Lindquist E."/>
            <person name="Ling A."/>
            <person name="Lombard V."/>
            <person name="Lucas S."/>
            <person name="Lundell T."/>
            <person name="Martin R."/>
            <person name="McLaughlin D.J."/>
            <person name="Morgenstern I."/>
            <person name="Morin E."/>
            <person name="Murat C."/>
            <person name="Nagy L.G."/>
            <person name="Nolan M."/>
            <person name="Ohm R.A."/>
            <person name="Patyshakuliyeva A."/>
            <person name="Rokas A."/>
            <person name="Ruiz-Duenas F.J."/>
            <person name="Sabat G."/>
            <person name="Salamov A."/>
            <person name="Samejima M."/>
            <person name="Schmutz J."/>
            <person name="Slot J.C."/>
            <person name="St John F."/>
            <person name="Stenlid J."/>
            <person name="Sun H."/>
            <person name="Sun S."/>
            <person name="Syed K."/>
            <person name="Tsang A."/>
            <person name="Wiebenga A."/>
            <person name="Young D."/>
            <person name="Pisabarro A."/>
            <person name="Eastwood D.C."/>
            <person name="Martin F."/>
            <person name="Cullen D."/>
            <person name="Grigoriev I.V."/>
            <person name="Hibbett D.S."/>
        </authorList>
    </citation>
    <scope>NUCLEOTIDE SEQUENCE</scope>
    <source>
        <strain evidence="4">FP-58527</strain>
    </source>
</reference>
<dbReference type="Proteomes" id="UP000015241">
    <property type="component" value="Unassembled WGS sequence"/>
</dbReference>
<proteinExistence type="predicted"/>
<dbReference type="HOGENOM" id="CLU_758716_0_0_1"/>
<evidence type="ECO:0000256" key="2">
    <source>
        <dbReference type="SAM" id="SignalP"/>
    </source>
</evidence>
<name>S8DVR2_FOMSC</name>
<accession>S8DVR2</accession>
<feature type="compositionally biased region" description="Basic and acidic residues" evidence="1">
    <location>
        <begin position="135"/>
        <end position="147"/>
    </location>
</feature>
<sequence>MRVTSFLALACAAALPVMASSHDYEGGHHHAHELGDFGEHHLDVEHHPLAMHHLHGEYPIDHHGHYHGHAHTFHHPHHYGHHHGHHRHHHHHHSGYLHGYHPTHFRHHKPEHFHHPHHPTYHFGHHHENHHHQHYHDDEHPSHSHGHEDYHHVLKVQDGESFEHFRPHYFRALAARGSNPCANSKVLARLQAQDGLDPATKVTCKGKSVSSTLEPAIGPYFRVSVYSERSAFELPPADEPKPGLPSEDDSVGTDTPVFDHAQAAVGIDVAHILDNNTPIELARWAVPPNALDTEEHREILYPVPSRGYLAPSFSTALPSSEDSWPAHVPFSRHVDSGLRFTPSPQCFVAPSPDDAGDLPPAYTED</sequence>
<dbReference type="OrthoDB" id="10640240at2759"/>
<feature type="signal peptide" evidence="2">
    <location>
        <begin position="1"/>
        <end position="19"/>
    </location>
</feature>
<feature type="region of interest" description="Disordered" evidence="1">
    <location>
        <begin position="341"/>
        <end position="365"/>
    </location>
</feature>
<keyword evidence="4" id="KW-1185">Reference proteome</keyword>
<keyword evidence="2" id="KW-0732">Signal</keyword>
<dbReference type="AlphaFoldDB" id="S8DVR2"/>
<gene>
    <name evidence="3" type="ORF">FOMPIDRAFT_1052632</name>
</gene>
<dbReference type="InParanoid" id="S8DVR2"/>
<organism evidence="3 4">
    <name type="scientific">Fomitopsis schrenkii</name>
    <name type="common">Brown rot fungus</name>
    <dbReference type="NCBI Taxonomy" id="2126942"/>
    <lineage>
        <taxon>Eukaryota</taxon>
        <taxon>Fungi</taxon>
        <taxon>Dikarya</taxon>
        <taxon>Basidiomycota</taxon>
        <taxon>Agaricomycotina</taxon>
        <taxon>Agaricomycetes</taxon>
        <taxon>Polyporales</taxon>
        <taxon>Fomitopsis</taxon>
    </lineage>
</organism>